<reference evidence="1" key="2">
    <citation type="journal article" date="2015" name="Fish Shellfish Immunol.">
        <title>Early steps in the European eel (Anguilla anguilla)-Vibrio vulnificus interaction in the gills: Role of the RtxA13 toxin.</title>
        <authorList>
            <person name="Callol A."/>
            <person name="Pajuelo D."/>
            <person name="Ebbesson L."/>
            <person name="Teles M."/>
            <person name="MacKenzie S."/>
            <person name="Amaro C."/>
        </authorList>
    </citation>
    <scope>NUCLEOTIDE SEQUENCE</scope>
</reference>
<dbReference type="EMBL" id="GBXM01103418">
    <property type="protein sequence ID" value="JAH05159.1"/>
    <property type="molecule type" value="Transcribed_RNA"/>
</dbReference>
<dbReference type="AlphaFoldDB" id="A0A0E9PKW1"/>
<name>A0A0E9PKW1_ANGAN</name>
<proteinExistence type="predicted"/>
<accession>A0A0E9PKW1</accession>
<protein>
    <submittedName>
        <fullName evidence="1">Uncharacterized protein</fullName>
    </submittedName>
</protein>
<evidence type="ECO:0000313" key="1">
    <source>
        <dbReference type="EMBL" id="JAH05159.1"/>
    </source>
</evidence>
<reference evidence="1" key="1">
    <citation type="submission" date="2014-11" db="EMBL/GenBank/DDBJ databases">
        <authorList>
            <person name="Amaro Gonzalez C."/>
        </authorList>
    </citation>
    <scope>NUCLEOTIDE SEQUENCE</scope>
</reference>
<sequence>MLKMVVTTVPFLKGPLRVKSCFCGVLIF</sequence>
<organism evidence="1">
    <name type="scientific">Anguilla anguilla</name>
    <name type="common">European freshwater eel</name>
    <name type="synonym">Muraena anguilla</name>
    <dbReference type="NCBI Taxonomy" id="7936"/>
    <lineage>
        <taxon>Eukaryota</taxon>
        <taxon>Metazoa</taxon>
        <taxon>Chordata</taxon>
        <taxon>Craniata</taxon>
        <taxon>Vertebrata</taxon>
        <taxon>Euteleostomi</taxon>
        <taxon>Actinopterygii</taxon>
        <taxon>Neopterygii</taxon>
        <taxon>Teleostei</taxon>
        <taxon>Anguilliformes</taxon>
        <taxon>Anguillidae</taxon>
        <taxon>Anguilla</taxon>
    </lineage>
</organism>